<feature type="transmembrane region" description="Helical" evidence="1">
    <location>
        <begin position="81"/>
        <end position="98"/>
    </location>
</feature>
<comment type="caution">
    <text evidence="2">The sequence shown here is derived from an EMBL/GenBank/DDBJ whole genome shotgun (WGS) entry which is preliminary data.</text>
</comment>
<organism evidence="2 3">
    <name type="scientific">Bifidobacterium callimiconis</name>
    <dbReference type="NCBI Taxonomy" id="2306973"/>
    <lineage>
        <taxon>Bacteria</taxon>
        <taxon>Bacillati</taxon>
        <taxon>Actinomycetota</taxon>
        <taxon>Actinomycetes</taxon>
        <taxon>Bifidobacteriales</taxon>
        <taxon>Bifidobacteriaceae</taxon>
        <taxon>Bifidobacterium</taxon>
    </lineage>
</organism>
<accession>A0A430FBI2</accession>
<keyword evidence="1" id="KW-1133">Transmembrane helix</keyword>
<dbReference type="AlphaFoldDB" id="A0A430FBI2"/>
<evidence type="ECO:0000313" key="2">
    <source>
        <dbReference type="EMBL" id="RSX50205.1"/>
    </source>
</evidence>
<evidence type="ECO:0000313" key="3">
    <source>
        <dbReference type="Proteomes" id="UP000288607"/>
    </source>
</evidence>
<gene>
    <name evidence="2" type="ORF">D2E23_1753</name>
</gene>
<protein>
    <submittedName>
        <fullName evidence="2">Uncharacterized protein</fullName>
    </submittedName>
</protein>
<feature type="transmembrane region" description="Helical" evidence="1">
    <location>
        <begin position="12"/>
        <end position="36"/>
    </location>
</feature>
<keyword evidence="3" id="KW-1185">Reference proteome</keyword>
<keyword evidence="1" id="KW-0812">Transmembrane</keyword>
<dbReference type="Proteomes" id="UP000288607">
    <property type="component" value="Unassembled WGS sequence"/>
</dbReference>
<keyword evidence="1" id="KW-0472">Membrane</keyword>
<proteinExistence type="predicted"/>
<dbReference type="EMBL" id="QXGJ01000009">
    <property type="protein sequence ID" value="RSX50205.1"/>
    <property type="molecule type" value="Genomic_DNA"/>
</dbReference>
<feature type="transmembrane region" description="Helical" evidence="1">
    <location>
        <begin position="42"/>
        <end position="61"/>
    </location>
</feature>
<evidence type="ECO:0000256" key="1">
    <source>
        <dbReference type="SAM" id="Phobius"/>
    </source>
</evidence>
<name>A0A430FBI2_9BIFI</name>
<reference evidence="2 3" key="1">
    <citation type="submission" date="2018-09" db="EMBL/GenBank/DDBJ databases">
        <title>Characterization of the phylogenetic diversity of five novel species belonging to the genus Bifidobacterium.</title>
        <authorList>
            <person name="Lugli G.A."/>
            <person name="Duranti S."/>
            <person name="Milani C."/>
        </authorList>
    </citation>
    <scope>NUCLEOTIDE SEQUENCE [LARGE SCALE GENOMIC DNA]</scope>
    <source>
        <strain evidence="2 3">2028B</strain>
    </source>
</reference>
<sequence length="136" mass="16123">MTNHNQKIQFTMFFYLLQIIFTFAILIIVAFDYFYYKTAYSALAIEYVILFFLGCYASYIIKKACHYDPIDKDTHIHIRRLQVYPVIFLFFSIVSLILPENSNNIIDVFQETISGLLIINQAIDLWNIHLDFEQES</sequence>